<dbReference type="Gene3D" id="1.10.287.130">
    <property type="match status" value="1"/>
</dbReference>
<dbReference type="Pfam" id="PF00512">
    <property type="entry name" value="HisKA"/>
    <property type="match status" value="1"/>
</dbReference>
<evidence type="ECO:0000256" key="2">
    <source>
        <dbReference type="ARBA" id="ARBA00012438"/>
    </source>
</evidence>
<dbReference type="RefSeq" id="WP_128769605.1">
    <property type="nucleotide sequence ID" value="NZ_RXOC01000007.1"/>
</dbReference>
<evidence type="ECO:0000256" key="3">
    <source>
        <dbReference type="ARBA" id="ARBA00022553"/>
    </source>
</evidence>
<dbReference type="AlphaFoldDB" id="A0A4Q0M877"/>
<proteinExistence type="predicted"/>
<dbReference type="GO" id="GO:0000155">
    <property type="term" value="F:phosphorelay sensor kinase activity"/>
    <property type="evidence" value="ECO:0007669"/>
    <property type="project" value="InterPro"/>
</dbReference>
<dbReference type="InterPro" id="IPR003661">
    <property type="entry name" value="HisK_dim/P_dom"/>
</dbReference>
<evidence type="ECO:0000313" key="9">
    <source>
        <dbReference type="EMBL" id="RXF69331.1"/>
    </source>
</evidence>
<keyword evidence="6" id="KW-0472">Membrane</keyword>
<keyword evidence="4" id="KW-0808">Transferase</keyword>
<dbReference type="EC" id="2.7.13.3" evidence="2"/>
<keyword evidence="6" id="KW-0812">Transmembrane</keyword>
<dbReference type="InterPro" id="IPR000700">
    <property type="entry name" value="PAS-assoc_C"/>
</dbReference>
<organism evidence="9 10">
    <name type="scientific">Arcticibacter tournemirensis</name>
    <dbReference type="NCBI Taxonomy" id="699437"/>
    <lineage>
        <taxon>Bacteria</taxon>
        <taxon>Pseudomonadati</taxon>
        <taxon>Bacteroidota</taxon>
        <taxon>Sphingobacteriia</taxon>
        <taxon>Sphingobacteriales</taxon>
        <taxon>Sphingobacteriaceae</taxon>
        <taxon>Arcticibacter</taxon>
    </lineage>
</organism>
<evidence type="ECO:0000256" key="5">
    <source>
        <dbReference type="ARBA" id="ARBA00022777"/>
    </source>
</evidence>
<accession>A0A4Q0M877</accession>
<dbReference type="InterPro" id="IPR036097">
    <property type="entry name" value="HisK_dim/P_sf"/>
</dbReference>
<dbReference type="PROSITE" id="PS50113">
    <property type="entry name" value="PAC"/>
    <property type="match status" value="1"/>
</dbReference>
<dbReference type="NCBIfam" id="TIGR00229">
    <property type="entry name" value="sensory_box"/>
    <property type="match status" value="1"/>
</dbReference>
<dbReference type="SUPFAM" id="SSF55785">
    <property type="entry name" value="PYP-like sensor domain (PAS domain)"/>
    <property type="match status" value="1"/>
</dbReference>
<evidence type="ECO:0000259" key="7">
    <source>
        <dbReference type="PROSITE" id="PS50112"/>
    </source>
</evidence>
<reference evidence="9 10" key="1">
    <citation type="submission" date="2018-12" db="EMBL/GenBank/DDBJ databases">
        <title>The Draft Genome Sequence of the Soil Bacterium Pedobacter tournemirensis R1.</title>
        <authorList>
            <person name="He J."/>
        </authorList>
    </citation>
    <scope>NUCLEOTIDE SEQUENCE [LARGE SCALE GENOMIC DNA]</scope>
    <source>
        <strain evidence="9 10">R1</strain>
    </source>
</reference>
<evidence type="ECO:0000259" key="8">
    <source>
        <dbReference type="PROSITE" id="PS50113"/>
    </source>
</evidence>
<feature type="domain" description="PAC" evidence="8">
    <location>
        <begin position="275"/>
        <end position="327"/>
    </location>
</feature>
<evidence type="ECO:0000256" key="1">
    <source>
        <dbReference type="ARBA" id="ARBA00000085"/>
    </source>
</evidence>
<dbReference type="InterPro" id="IPR052162">
    <property type="entry name" value="Sensor_kinase/Photoreceptor"/>
</dbReference>
<dbReference type="SMART" id="SM00388">
    <property type="entry name" value="HisKA"/>
    <property type="match status" value="1"/>
</dbReference>
<comment type="catalytic activity">
    <reaction evidence="1">
        <text>ATP + protein L-histidine = ADP + protein N-phospho-L-histidine.</text>
        <dbReference type="EC" id="2.7.13.3"/>
    </reaction>
</comment>
<feature type="transmembrane region" description="Helical" evidence="6">
    <location>
        <begin position="46"/>
        <end position="66"/>
    </location>
</feature>
<dbReference type="PANTHER" id="PTHR43304:SF1">
    <property type="entry name" value="PAC DOMAIN-CONTAINING PROTEIN"/>
    <property type="match status" value="1"/>
</dbReference>
<dbReference type="EMBL" id="RXOC01000007">
    <property type="protein sequence ID" value="RXF69331.1"/>
    <property type="molecule type" value="Genomic_DNA"/>
</dbReference>
<dbReference type="SMART" id="SM00091">
    <property type="entry name" value="PAS"/>
    <property type="match status" value="1"/>
</dbReference>
<evidence type="ECO:0000256" key="6">
    <source>
        <dbReference type="SAM" id="Phobius"/>
    </source>
</evidence>
<evidence type="ECO:0000313" key="10">
    <source>
        <dbReference type="Proteomes" id="UP000290848"/>
    </source>
</evidence>
<feature type="domain" description="PAS" evidence="7">
    <location>
        <begin position="201"/>
        <end position="272"/>
    </location>
</feature>
<feature type="transmembrane region" description="Helical" evidence="6">
    <location>
        <begin position="7"/>
        <end position="26"/>
    </location>
</feature>
<evidence type="ECO:0000256" key="4">
    <source>
        <dbReference type="ARBA" id="ARBA00022679"/>
    </source>
</evidence>
<dbReference type="InterPro" id="IPR001610">
    <property type="entry name" value="PAC"/>
</dbReference>
<keyword evidence="6" id="KW-1133">Transmembrane helix</keyword>
<dbReference type="InterPro" id="IPR035965">
    <property type="entry name" value="PAS-like_dom_sf"/>
</dbReference>
<dbReference type="CDD" id="cd00130">
    <property type="entry name" value="PAS"/>
    <property type="match status" value="1"/>
</dbReference>
<dbReference type="Gene3D" id="3.30.450.20">
    <property type="entry name" value="PAS domain"/>
    <property type="match status" value="1"/>
</dbReference>
<dbReference type="PROSITE" id="PS50112">
    <property type="entry name" value="PAS"/>
    <property type="match status" value="1"/>
</dbReference>
<sequence>MIRRLRFINYQNLTILYFVCGILWILSTDFLVSSSVKAVSNETPFAIHSFKGLLFISVSSLFFYSVSKKATTVQRKLSEVMQLGLMGTFEIEVNNGRVLLSEEAATIYNIAHRVTTIDQILSRLNAAEAAEVRKTLSSKLEHGTIYNFIHELHLSPGLTKHVNASFRIKRVKGNSFVVKGILQDITRLKELENKLNKSYIEKNRLDIILENIRTMVVITDSERKISWVNRAFENKLGYSPDEVIGLWPADILYGEKTSANMLTKIEEAVKQKKHFTVEYDIYKKNGDTMYVKIKGSPLKNDEGELQGYIILADDITESKEKETQIRNQNLFLKEITYLTSHEIRRPVASIMALVPLLESAENPAESKECLDMLLTSAKDLDTIVRKVNQKIGKFECH</sequence>
<dbReference type="SMART" id="SM00086">
    <property type="entry name" value="PAC"/>
    <property type="match status" value="1"/>
</dbReference>
<keyword evidence="3" id="KW-0597">Phosphoprotein</keyword>
<dbReference type="Proteomes" id="UP000290848">
    <property type="component" value="Unassembled WGS sequence"/>
</dbReference>
<dbReference type="SUPFAM" id="SSF47384">
    <property type="entry name" value="Homodimeric domain of signal transducing histidine kinase"/>
    <property type="match status" value="1"/>
</dbReference>
<gene>
    <name evidence="9" type="ORF">EKH83_11620</name>
</gene>
<comment type="caution">
    <text evidence="9">The sequence shown here is derived from an EMBL/GenBank/DDBJ whole genome shotgun (WGS) entry which is preliminary data.</text>
</comment>
<dbReference type="Pfam" id="PF13426">
    <property type="entry name" value="PAS_9"/>
    <property type="match status" value="1"/>
</dbReference>
<dbReference type="PANTHER" id="PTHR43304">
    <property type="entry name" value="PHYTOCHROME-LIKE PROTEIN CPH1"/>
    <property type="match status" value="1"/>
</dbReference>
<name>A0A4Q0M877_9SPHI</name>
<protein>
    <recommendedName>
        <fullName evidence="2">histidine kinase</fullName>
        <ecNumber evidence="2">2.7.13.3</ecNumber>
    </recommendedName>
</protein>
<dbReference type="CDD" id="cd00082">
    <property type="entry name" value="HisKA"/>
    <property type="match status" value="1"/>
</dbReference>
<keyword evidence="5" id="KW-0418">Kinase</keyword>
<dbReference type="InterPro" id="IPR000014">
    <property type="entry name" value="PAS"/>
</dbReference>